<evidence type="ECO:0000313" key="2">
    <source>
        <dbReference type="EMBL" id="KAK0576293.1"/>
    </source>
</evidence>
<dbReference type="PANTHER" id="PTHR47723:SF21">
    <property type="entry name" value="POLYNUCLEOTIDYL TRANSFERASE, RIBONUCLEASE H-LIKE SUPERFAMILY PROTEIN"/>
    <property type="match status" value="1"/>
</dbReference>
<dbReference type="GO" id="GO:0003676">
    <property type="term" value="F:nucleic acid binding"/>
    <property type="evidence" value="ECO:0007669"/>
    <property type="project" value="InterPro"/>
</dbReference>
<dbReference type="InterPro" id="IPR002156">
    <property type="entry name" value="RNaseH_domain"/>
</dbReference>
<dbReference type="Proteomes" id="UP001168877">
    <property type="component" value="Unassembled WGS sequence"/>
</dbReference>
<dbReference type="GO" id="GO:0004523">
    <property type="term" value="F:RNA-DNA hybrid ribonuclease activity"/>
    <property type="evidence" value="ECO:0007669"/>
    <property type="project" value="InterPro"/>
</dbReference>
<sequence length="149" mass="16050">MASITDTGKHRVGIGIVIHDGSSFVMASCCQILEATYDSLVVGIMAIFRGILFSKDYGLAPCVLEPDKVEAVDRVLNNNLLNASHGSILSKIADLSSQINGMNISAISTSANRVAQKLAKNALDTSKNTFWVEDFPNCIRGLVETDRSF</sequence>
<dbReference type="EMBL" id="JAUESC010000386">
    <property type="protein sequence ID" value="KAK0576293.1"/>
    <property type="molecule type" value="Genomic_DNA"/>
</dbReference>
<evidence type="ECO:0000313" key="3">
    <source>
        <dbReference type="Proteomes" id="UP001168877"/>
    </source>
</evidence>
<protein>
    <recommendedName>
        <fullName evidence="1">RNase H type-1 domain-containing protein</fullName>
    </recommendedName>
</protein>
<reference evidence="2" key="1">
    <citation type="journal article" date="2022" name="Plant J.">
        <title>Strategies of tolerance reflected in two North American maple genomes.</title>
        <authorList>
            <person name="McEvoy S.L."/>
            <person name="Sezen U.U."/>
            <person name="Trouern-Trend A."/>
            <person name="McMahon S.M."/>
            <person name="Schaberg P.G."/>
            <person name="Yang J."/>
            <person name="Wegrzyn J.L."/>
            <person name="Swenson N.G."/>
        </authorList>
    </citation>
    <scope>NUCLEOTIDE SEQUENCE</scope>
    <source>
        <strain evidence="2">NS2018</strain>
    </source>
</reference>
<proteinExistence type="predicted"/>
<dbReference type="InterPro" id="IPR053151">
    <property type="entry name" value="RNase_H-like"/>
</dbReference>
<name>A0AA39RLG1_ACESA</name>
<gene>
    <name evidence="2" type="ORF">LWI29_015029</name>
</gene>
<dbReference type="PANTHER" id="PTHR47723">
    <property type="entry name" value="OS05G0353850 PROTEIN"/>
    <property type="match status" value="1"/>
</dbReference>
<evidence type="ECO:0000259" key="1">
    <source>
        <dbReference type="Pfam" id="PF13456"/>
    </source>
</evidence>
<dbReference type="AlphaFoldDB" id="A0AA39RLG1"/>
<dbReference type="Pfam" id="PF13456">
    <property type="entry name" value="RVT_3"/>
    <property type="match status" value="1"/>
</dbReference>
<dbReference type="InterPro" id="IPR036397">
    <property type="entry name" value="RNaseH_sf"/>
</dbReference>
<dbReference type="Gene3D" id="3.30.420.10">
    <property type="entry name" value="Ribonuclease H-like superfamily/Ribonuclease H"/>
    <property type="match status" value="1"/>
</dbReference>
<organism evidence="2 3">
    <name type="scientific">Acer saccharum</name>
    <name type="common">Sugar maple</name>
    <dbReference type="NCBI Taxonomy" id="4024"/>
    <lineage>
        <taxon>Eukaryota</taxon>
        <taxon>Viridiplantae</taxon>
        <taxon>Streptophyta</taxon>
        <taxon>Embryophyta</taxon>
        <taxon>Tracheophyta</taxon>
        <taxon>Spermatophyta</taxon>
        <taxon>Magnoliopsida</taxon>
        <taxon>eudicotyledons</taxon>
        <taxon>Gunneridae</taxon>
        <taxon>Pentapetalae</taxon>
        <taxon>rosids</taxon>
        <taxon>malvids</taxon>
        <taxon>Sapindales</taxon>
        <taxon>Sapindaceae</taxon>
        <taxon>Hippocastanoideae</taxon>
        <taxon>Acereae</taxon>
        <taxon>Acer</taxon>
    </lineage>
</organism>
<feature type="domain" description="RNase H type-1" evidence="1">
    <location>
        <begin position="10"/>
        <end position="122"/>
    </location>
</feature>
<comment type="caution">
    <text evidence="2">The sequence shown here is derived from an EMBL/GenBank/DDBJ whole genome shotgun (WGS) entry which is preliminary data.</text>
</comment>
<accession>A0AA39RLG1</accession>
<keyword evidence="3" id="KW-1185">Reference proteome</keyword>
<reference evidence="2" key="2">
    <citation type="submission" date="2023-06" db="EMBL/GenBank/DDBJ databases">
        <authorList>
            <person name="Swenson N.G."/>
            <person name="Wegrzyn J.L."/>
            <person name="Mcevoy S.L."/>
        </authorList>
    </citation>
    <scope>NUCLEOTIDE SEQUENCE</scope>
    <source>
        <strain evidence="2">NS2018</strain>
        <tissue evidence="2">Leaf</tissue>
    </source>
</reference>